<evidence type="ECO:0000313" key="1">
    <source>
        <dbReference type="EMBL" id="CAD7405529.1"/>
    </source>
</evidence>
<gene>
    <name evidence="1" type="ORF">TCEB3V08_LOCUS8017</name>
</gene>
<organism evidence="1">
    <name type="scientific">Timema cristinae</name>
    <name type="common">Walking stick</name>
    <dbReference type="NCBI Taxonomy" id="61476"/>
    <lineage>
        <taxon>Eukaryota</taxon>
        <taxon>Metazoa</taxon>
        <taxon>Ecdysozoa</taxon>
        <taxon>Arthropoda</taxon>
        <taxon>Hexapoda</taxon>
        <taxon>Insecta</taxon>
        <taxon>Pterygota</taxon>
        <taxon>Neoptera</taxon>
        <taxon>Polyneoptera</taxon>
        <taxon>Phasmatodea</taxon>
        <taxon>Timematodea</taxon>
        <taxon>Timematoidea</taxon>
        <taxon>Timematidae</taxon>
        <taxon>Timema</taxon>
    </lineage>
</organism>
<dbReference type="EMBL" id="OC319475">
    <property type="protein sequence ID" value="CAD7405529.1"/>
    <property type="molecule type" value="Genomic_DNA"/>
</dbReference>
<dbReference type="AlphaFoldDB" id="A0A7R9H2H4"/>
<sequence>MMVRNVLKFRALRGEGGQGSKASKLKTVNMEDNLDISSSKKEEMQLDPEYFVKDKIKIEPMVEFNSIKYFDGAVKSEIQEIFEPSSQSGSPSEELEEIEFVNMNIKLEVPEPSNDCVLPSTREENEMNLNSTISEVDIFEPSSHCGFLFIKEEHEEESKSEGESIADWAARAQNLAETCSLGTSLESNILD</sequence>
<reference evidence="1" key="1">
    <citation type="submission" date="2020-11" db="EMBL/GenBank/DDBJ databases">
        <authorList>
            <person name="Tran Van P."/>
        </authorList>
    </citation>
    <scope>NUCLEOTIDE SEQUENCE</scope>
</reference>
<accession>A0A7R9H2H4</accession>
<name>A0A7R9H2H4_TIMCR</name>
<proteinExistence type="predicted"/>
<protein>
    <submittedName>
        <fullName evidence="1">Uncharacterized protein</fullName>
    </submittedName>
</protein>